<comment type="caution">
    <text evidence="1">The sequence shown here is derived from an EMBL/GenBank/DDBJ whole genome shotgun (WGS) entry which is preliminary data.</text>
</comment>
<proteinExistence type="predicted"/>
<accession>A0ACB9D7M2</accession>
<name>A0ACB9D7M2_9ASTR</name>
<gene>
    <name evidence="1" type="ORF">L1987_59982</name>
</gene>
<dbReference type="EMBL" id="CM042037">
    <property type="protein sequence ID" value="KAI3742302.1"/>
    <property type="molecule type" value="Genomic_DNA"/>
</dbReference>
<reference evidence="1 2" key="2">
    <citation type="journal article" date="2022" name="Mol. Ecol. Resour.">
        <title>The genomes of chicory, endive, great burdock and yacon provide insights into Asteraceae paleo-polyploidization history and plant inulin production.</title>
        <authorList>
            <person name="Fan W."/>
            <person name="Wang S."/>
            <person name="Wang H."/>
            <person name="Wang A."/>
            <person name="Jiang F."/>
            <person name="Liu H."/>
            <person name="Zhao H."/>
            <person name="Xu D."/>
            <person name="Zhang Y."/>
        </authorList>
    </citation>
    <scope>NUCLEOTIDE SEQUENCE [LARGE SCALE GENOMIC DNA]</scope>
    <source>
        <strain evidence="2">cv. Yunnan</strain>
        <tissue evidence="1">Leaves</tissue>
    </source>
</reference>
<sequence length="332" mass="37598">MSSLHNLDHDLGFLYDHYNLDLDLRSEIENDQQPNPDAVEPPSPPHETQQRYIIGDKLGEGSFGNVHICTHKDTGDILACKTIEKFPNTSYCVKREIDIMNKLSHPNIVTLKDCYQYDDKYYMVMDLCSGGTLSDQMRVKGRYTETEAACVTREIVEALKVCHQQGVIHHDLKPNNVMFVDKNATSNLKIIDFGLSVRFEPGKRLYDGYGGTSYYQAPELFREADYGPEVDIWSVGVILYELLYGNRPFNVADNCRRGRETQSLGIAISRGVKGFNWKQTLPGISEDAIDLLKKMLHTKPLVRITAEEVLVIRLGLAVIRIGLLTMKLVIVN</sequence>
<keyword evidence="2" id="KW-1185">Reference proteome</keyword>
<protein>
    <submittedName>
        <fullName evidence="1">Uncharacterized protein</fullName>
    </submittedName>
</protein>
<dbReference type="Proteomes" id="UP001056120">
    <property type="component" value="Linkage Group LG20"/>
</dbReference>
<evidence type="ECO:0000313" key="2">
    <source>
        <dbReference type="Proteomes" id="UP001056120"/>
    </source>
</evidence>
<reference evidence="2" key="1">
    <citation type="journal article" date="2022" name="Mol. Ecol. Resour.">
        <title>The genomes of chicory, endive, great burdock and yacon provide insights into Asteraceae palaeo-polyploidization history and plant inulin production.</title>
        <authorList>
            <person name="Fan W."/>
            <person name="Wang S."/>
            <person name="Wang H."/>
            <person name="Wang A."/>
            <person name="Jiang F."/>
            <person name="Liu H."/>
            <person name="Zhao H."/>
            <person name="Xu D."/>
            <person name="Zhang Y."/>
        </authorList>
    </citation>
    <scope>NUCLEOTIDE SEQUENCE [LARGE SCALE GENOMIC DNA]</scope>
    <source>
        <strain evidence="2">cv. Yunnan</strain>
    </source>
</reference>
<organism evidence="1 2">
    <name type="scientific">Smallanthus sonchifolius</name>
    <dbReference type="NCBI Taxonomy" id="185202"/>
    <lineage>
        <taxon>Eukaryota</taxon>
        <taxon>Viridiplantae</taxon>
        <taxon>Streptophyta</taxon>
        <taxon>Embryophyta</taxon>
        <taxon>Tracheophyta</taxon>
        <taxon>Spermatophyta</taxon>
        <taxon>Magnoliopsida</taxon>
        <taxon>eudicotyledons</taxon>
        <taxon>Gunneridae</taxon>
        <taxon>Pentapetalae</taxon>
        <taxon>asterids</taxon>
        <taxon>campanulids</taxon>
        <taxon>Asterales</taxon>
        <taxon>Asteraceae</taxon>
        <taxon>Asteroideae</taxon>
        <taxon>Heliantheae alliance</taxon>
        <taxon>Millerieae</taxon>
        <taxon>Smallanthus</taxon>
    </lineage>
</organism>
<evidence type="ECO:0000313" key="1">
    <source>
        <dbReference type="EMBL" id="KAI3742302.1"/>
    </source>
</evidence>